<protein>
    <submittedName>
        <fullName evidence="2">Uncharacterized protein</fullName>
    </submittedName>
</protein>
<dbReference type="AlphaFoldDB" id="A0AA39T156"/>
<evidence type="ECO:0000256" key="1">
    <source>
        <dbReference type="SAM" id="SignalP"/>
    </source>
</evidence>
<name>A0AA39T156_ACESA</name>
<evidence type="ECO:0000313" key="3">
    <source>
        <dbReference type="Proteomes" id="UP001168877"/>
    </source>
</evidence>
<accession>A0AA39T156</accession>
<proteinExistence type="predicted"/>
<reference evidence="2" key="1">
    <citation type="journal article" date="2022" name="Plant J.">
        <title>Strategies of tolerance reflected in two North American maple genomes.</title>
        <authorList>
            <person name="McEvoy S.L."/>
            <person name="Sezen U.U."/>
            <person name="Trouern-Trend A."/>
            <person name="McMahon S.M."/>
            <person name="Schaberg P.G."/>
            <person name="Yang J."/>
            <person name="Wegrzyn J.L."/>
            <person name="Swenson N.G."/>
        </authorList>
    </citation>
    <scope>NUCLEOTIDE SEQUENCE</scope>
    <source>
        <strain evidence="2">NS2018</strain>
    </source>
</reference>
<feature type="chain" id="PRO_5041307483" evidence="1">
    <location>
        <begin position="22"/>
        <end position="155"/>
    </location>
</feature>
<keyword evidence="3" id="KW-1185">Reference proteome</keyword>
<gene>
    <name evidence="2" type="ORF">LWI29_007220</name>
</gene>
<sequence>MALLSIIFWRIWFLRNHVVHGMARHDMSTVVKWCRDYLAEIRSVIAEVTEVNNRVLIPAVIKWQPPRDGYYKVNTNATLDMKRQRVGLGLVVRDYHAVAVAVSSAIVVPPWRPENSMVRQKSNHFHSKRGQVKQNLKRGNAYGWEKIALMESKPS</sequence>
<comment type="caution">
    <text evidence="2">The sequence shown here is derived from an EMBL/GenBank/DDBJ whole genome shotgun (WGS) entry which is preliminary data.</text>
</comment>
<organism evidence="2 3">
    <name type="scientific">Acer saccharum</name>
    <name type="common">Sugar maple</name>
    <dbReference type="NCBI Taxonomy" id="4024"/>
    <lineage>
        <taxon>Eukaryota</taxon>
        <taxon>Viridiplantae</taxon>
        <taxon>Streptophyta</taxon>
        <taxon>Embryophyta</taxon>
        <taxon>Tracheophyta</taxon>
        <taxon>Spermatophyta</taxon>
        <taxon>Magnoliopsida</taxon>
        <taxon>eudicotyledons</taxon>
        <taxon>Gunneridae</taxon>
        <taxon>Pentapetalae</taxon>
        <taxon>rosids</taxon>
        <taxon>malvids</taxon>
        <taxon>Sapindales</taxon>
        <taxon>Sapindaceae</taxon>
        <taxon>Hippocastanoideae</taxon>
        <taxon>Acereae</taxon>
        <taxon>Acer</taxon>
    </lineage>
</organism>
<keyword evidence="1" id="KW-0732">Signal</keyword>
<reference evidence="2" key="2">
    <citation type="submission" date="2023-06" db="EMBL/GenBank/DDBJ databases">
        <authorList>
            <person name="Swenson N.G."/>
            <person name="Wegrzyn J.L."/>
            <person name="Mcevoy S.L."/>
        </authorList>
    </citation>
    <scope>NUCLEOTIDE SEQUENCE</scope>
    <source>
        <strain evidence="2">NS2018</strain>
        <tissue evidence="2">Leaf</tissue>
    </source>
</reference>
<dbReference type="Proteomes" id="UP001168877">
    <property type="component" value="Unassembled WGS sequence"/>
</dbReference>
<evidence type="ECO:0000313" key="2">
    <source>
        <dbReference type="EMBL" id="KAK0603652.1"/>
    </source>
</evidence>
<dbReference type="EMBL" id="JAUESC010000002">
    <property type="protein sequence ID" value="KAK0603652.1"/>
    <property type="molecule type" value="Genomic_DNA"/>
</dbReference>
<feature type="signal peptide" evidence="1">
    <location>
        <begin position="1"/>
        <end position="21"/>
    </location>
</feature>